<proteinExistence type="predicted"/>
<dbReference type="PANTHER" id="PTHR31115">
    <property type="entry name" value="OS05G0107300 PROTEIN"/>
    <property type="match status" value="1"/>
</dbReference>
<sequence length="50" mass="5534">MPDLSNLELPGMDVDFGGWLNLDDDDGLQGLDLMGLEIPMDDINEINLMI</sequence>
<dbReference type="AlphaFoldDB" id="A0A811NNI7"/>
<accession>A0A811NNI7</accession>
<dbReference type="EMBL" id="CAJGYO010000005">
    <property type="protein sequence ID" value="CAD6228259.1"/>
    <property type="molecule type" value="Genomic_DNA"/>
</dbReference>
<comment type="caution">
    <text evidence="1">The sequence shown here is derived from an EMBL/GenBank/DDBJ whole genome shotgun (WGS) entry which is preliminary data.</text>
</comment>
<evidence type="ECO:0000313" key="1">
    <source>
        <dbReference type="EMBL" id="CAD6228259.1"/>
    </source>
</evidence>
<keyword evidence="2" id="KW-1185">Reference proteome</keyword>
<evidence type="ECO:0000313" key="2">
    <source>
        <dbReference type="Proteomes" id="UP000604825"/>
    </source>
</evidence>
<dbReference type="OrthoDB" id="1915143at2759"/>
<dbReference type="Proteomes" id="UP000604825">
    <property type="component" value="Unassembled WGS sequence"/>
</dbReference>
<name>A0A811NNI7_9POAL</name>
<organism evidence="1 2">
    <name type="scientific">Miscanthus lutarioriparius</name>
    <dbReference type="NCBI Taxonomy" id="422564"/>
    <lineage>
        <taxon>Eukaryota</taxon>
        <taxon>Viridiplantae</taxon>
        <taxon>Streptophyta</taxon>
        <taxon>Embryophyta</taxon>
        <taxon>Tracheophyta</taxon>
        <taxon>Spermatophyta</taxon>
        <taxon>Magnoliopsida</taxon>
        <taxon>Liliopsida</taxon>
        <taxon>Poales</taxon>
        <taxon>Poaceae</taxon>
        <taxon>PACMAD clade</taxon>
        <taxon>Panicoideae</taxon>
        <taxon>Andropogonodae</taxon>
        <taxon>Andropogoneae</taxon>
        <taxon>Saccharinae</taxon>
        <taxon>Miscanthus</taxon>
    </lineage>
</organism>
<protein>
    <submittedName>
        <fullName evidence="1">Uncharacterized protein</fullName>
    </submittedName>
</protein>
<gene>
    <name evidence="1" type="ORF">NCGR_LOCUS19059</name>
</gene>
<dbReference type="PANTHER" id="PTHR31115:SF3">
    <property type="entry name" value="EXPRESSED PROTEIN"/>
    <property type="match status" value="1"/>
</dbReference>
<reference evidence="1" key="1">
    <citation type="submission" date="2020-10" db="EMBL/GenBank/DDBJ databases">
        <authorList>
            <person name="Han B."/>
            <person name="Lu T."/>
            <person name="Zhao Q."/>
            <person name="Huang X."/>
            <person name="Zhao Y."/>
        </authorList>
    </citation>
    <scope>NUCLEOTIDE SEQUENCE</scope>
</reference>